<evidence type="ECO:0000313" key="3">
    <source>
        <dbReference type="Proteomes" id="UP000223749"/>
    </source>
</evidence>
<keyword evidence="1" id="KW-0812">Transmembrane</keyword>
<feature type="transmembrane region" description="Helical" evidence="1">
    <location>
        <begin position="164"/>
        <end position="181"/>
    </location>
</feature>
<dbReference type="KEGG" id="pgs:CPT03_19960"/>
<feature type="transmembrane region" description="Helical" evidence="1">
    <location>
        <begin position="238"/>
        <end position="264"/>
    </location>
</feature>
<dbReference type="Proteomes" id="UP000223749">
    <property type="component" value="Chromosome"/>
</dbReference>
<dbReference type="EMBL" id="CP024091">
    <property type="protein sequence ID" value="ATP58577.1"/>
    <property type="molecule type" value="Genomic_DNA"/>
</dbReference>
<keyword evidence="1" id="KW-1133">Transmembrane helix</keyword>
<organism evidence="2 3">
    <name type="scientific">Pedobacter ginsengisoli</name>
    <dbReference type="NCBI Taxonomy" id="363852"/>
    <lineage>
        <taxon>Bacteria</taxon>
        <taxon>Pseudomonadati</taxon>
        <taxon>Bacteroidota</taxon>
        <taxon>Sphingobacteriia</taxon>
        <taxon>Sphingobacteriales</taxon>
        <taxon>Sphingobacteriaceae</taxon>
        <taxon>Pedobacter</taxon>
    </lineage>
</organism>
<protein>
    <recommendedName>
        <fullName evidence="4">Glycerophosphoryl diester phosphodiesterase membrane domain-containing protein</fullName>
    </recommendedName>
</protein>
<feature type="transmembrane region" description="Helical" evidence="1">
    <location>
        <begin position="131"/>
        <end position="158"/>
    </location>
</feature>
<feature type="transmembrane region" description="Helical" evidence="1">
    <location>
        <begin position="193"/>
        <end position="226"/>
    </location>
</feature>
<sequence>MQNKLEFRKLREFGEIINDMFQFIKQNFKPLMKTYIYLCGFFVLAGMLAAIMYQLGLKDLGFGYMGASASSNPITRLSQLFTFNYFLVIIFSVLNYTAIVVSTLSFIALYIQKDNQAPSVDEVWAYFKYYFLRVFGSSIAIGIFLVLCFLFCGLPFVYVFPAMSLFYSIMVLENGSFEYSFSRSFKLLKDQWWVTAGAIFVIWIITYACMSMASIPAIILTMAAAFTKASTGMSTLAIISATVIQYVCQVFMILPVIGVSLCYFNLVERLENTGLLERINKLGKAESDLNSTSEEY</sequence>
<gene>
    <name evidence="2" type="ORF">CPT03_19960</name>
</gene>
<evidence type="ECO:0000313" key="2">
    <source>
        <dbReference type="EMBL" id="ATP58577.1"/>
    </source>
</evidence>
<accession>A0A2D1UAD6</accession>
<reference evidence="2 3" key="1">
    <citation type="submission" date="2017-10" db="EMBL/GenBank/DDBJ databases">
        <title>Whole genome of Pedobacter ginsengisoli T01R-27 isolated from tomato rhizosphere.</title>
        <authorList>
            <person name="Weon H.-Y."/>
            <person name="Lee S.A."/>
            <person name="Sang M.K."/>
            <person name="Song J."/>
        </authorList>
    </citation>
    <scope>NUCLEOTIDE SEQUENCE [LARGE SCALE GENOMIC DNA]</scope>
    <source>
        <strain evidence="2 3">T01R-27</strain>
    </source>
</reference>
<feature type="transmembrane region" description="Helical" evidence="1">
    <location>
        <begin position="35"/>
        <end position="55"/>
    </location>
</feature>
<keyword evidence="3" id="KW-1185">Reference proteome</keyword>
<keyword evidence="1" id="KW-0472">Membrane</keyword>
<dbReference type="AlphaFoldDB" id="A0A2D1UAD6"/>
<dbReference type="RefSeq" id="WP_099440473.1">
    <property type="nucleotide sequence ID" value="NZ_CP024091.1"/>
</dbReference>
<evidence type="ECO:0008006" key="4">
    <source>
        <dbReference type="Google" id="ProtNLM"/>
    </source>
</evidence>
<evidence type="ECO:0000256" key="1">
    <source>
        <dbReference type="SAM" id="Phobius"/>
    </source>
</evidence>
<name>A0A2D1UAD6_9SPHI</name>
<dbReference type="OrthoDB" id="1049480at2"/>
<proteinExistence type="predicted"/>
<feature type="transmembrane region" description="Helical" evidence="1">
    <location>
        <begin position="85"/>
        <end position="111"/>
    </location>
</feature>